<evidence type="ECO:0000313" key="1">
    <source>
        <dbReference type="EMBL" id="MBX60661.1"/>
    </source>
</evidence>
<sequence length="24" mass="2893">MQNPTRELELSFPFRDRANGGYFF</sequence>
<protein>
    <submittedName>
        <fullName evidence="1">Uncharacterized protein</fullName>
    </submittedName>
</protein>
<dbReference type="AlphaFoldDB" id="A0A2P2Q0Y9"/>
<accession>A0A2P2Q0Y9</accession>
<reference evidence="1" key="1">
    <citation type="submission" date="2018-02" db="EMBL/GenBank/DDBJ databases">
        <title>Rhizophora mucronata_Transcriptome.</title>
        <authorList>
            <person name="Meera S.P."/>
            <person name="Sreeshan A."/>
            <person name="Augustine A."/>
        </authorList>
    </citation>
    <scope>NUCLEOTIDE SEQUENCE</scope>
    <source>
        <tissue evidence="1">Leaf</tissue>
    </source>
</reference>
<organism evidence="1">
    <name type="scientific">Rhizophora mucronata</name>
    <name type="common">Asiatic mangrove</name>
    <dbReference type="NCBI Taxonomy" id="61149"/>
    <lineage>
        <taxon>Eukaryota</taxon>
        <taxon>Viridiplantae</taxon>
        <taxon>Streptophyta</taxon>
        <taxon>Embryophyta</taxon>
        <taxon>Tracheophyta</taxon>
        <taxon>Spermatophyta</taxon>
        <taxon>Magnoliopsida</taxon>
        <taxon>eudicotyledons</taxon>
        <taxon>Gunneridae</taxon>
        <taxon>Pentapetalae</taxon>
        <taxon>rosids</taxon>
        <taxon>fabids</taxon>
        <taxon>Malpighiales</taxon>
        <taxon>Rhizophoraceae</taxon>
        <taxon>Rhizophora</taxon>
    </lineage>
</organism>
<dbReference type="EMBL" id="GGEC01080177">
    <property type="protein sequence ID" value="MBX60661.1"/>
    <property type="molecule type" value="Transcribed_RNA"/>
</dbReference>
<name>A0A2P2Q0Y9_RHIMU</name>
<proteinExistence type="predicted"/>